<keyword evidence="9" id="KW-0968">Cytoplasmic vesicle</keyword>
<dbReference type="PANTHER" id="PTHR13530:SF3">
    <property type="entry name" value="TBC1 DOMAIN FAMILY MEMBER 7"/>
    <property type="match status" value="1"/>
</dbReference>
<dbReference type="STRING" id="121224.E0VFS3"/>
<dbReference type="EMBL" id="AAZO01001931">
    <property type="status" value="NOT_ANNOTATED_CDS"/>
    <property type="molecule type" value="Genomic_DNA"/>
</dbReference>
<keyword evidence="6" id="KW-0963">Cytoplasm</keyword>
<protein>
    <recommendedName>
        <fullName evidence="4">TBC1 domain family member 7</fullName>
    </recommendedName>
</protein>
<dbReference type="EMBL" id="DS235124">
    <property type="protein sequence ID" value="EEB12229.1"/>
    <property type="molecule type" value="Genomic_DNA"/>
</dbReference>
<evidence type="ECO:0000256" key="2">
    <source>
        <dbReference type="ARBA" id="ARBA00004541"/>
    </source>
</evidence>
<feature type="domain" description="Rab-GAP TBC" evidence="12">
    <location>
        <begin position="49"/>
        <end position="230"/>
    </location>
</feature>
<evidence type="ECO:0000313" key="15">
    <source>
        <dbReference type="Proteomes" id="UP000009046"/>
    </source>
</evidence>
<evidence type="ECO:0000256" key="3">
    <source>
        <dbReference type="ARBA" id="ARBA00004656"/>
    </source>
</evidence>
<dbReference type="GO" id="GO:0005096">
    <property type="term" value="F:GTPase activator activity"/>
    <property type="evidence" value="ECO:0007669"/>
    <property type="project" value="UniProtKB-KW"/>
</dbReference>
<evidence type="ECO:0000256" key="11">
    <source>
        <dbReference type="SAM" id="Phobius"/>
    </source>
</evidence>
<dbReference type="OrthoDB" id="18718at2759"/>
<evidence type="ECO:0000256" key="6">
    <source>
        <dbReference type="ARBA" id="ARBA00022490"/>
    </source>
</evidence>
<dbReference type="GO" id="GO:0031410">
    <property type="term" value="C:cytoplasmic vesicle"/>
    <property type="evidence" value="ECO:0007669"/>
    <property type="project" value="UniProtKB-SubCell"/>
</dbReference>
<evidence type="ECO:0000256" key="7">
    <source>
        <dbReference type="ARBA" id="ARBA00023136"/>
    </source>
</evidence>
<dbReference type="FunCoup" id="E0VFS3">
    <property type="interactions" value="474"/>
</dbReference>
<evidence type="ECO:0000256" key="1">
    <source>
        <dbReference type="ARBA" id="ARBA00004514"/>
    </source>
</evidence>
<dbReference type="EnsemblMetazoa" id="PHUM165700-RA">
    <property type="protein sequence ID" value="PHUM165700-PA"/>
    <property type="gene ID" value="PHUM165700"/>
</dbReference>
<dbReference type="GeneID" id="8236621"/>
<accession>E0VFS3</accession>
<keyword evidence="8" id="KW-0458">Lysosome</keyword>
<dbReference type="GO" id="GO:0032007">
    <property type="term" value="P:negative regulation of TOR signaling"/>
    <property type="evidence" value="ECO:0007669"/>
    <property type="project" value="TreeGrafter"/>
</dbReference>
<dbReference type="Gene3D" id="1.10.10.750">
    <property type="entry name" value="Ypt/Rab-GAP domain of gyp1p, domain 1"/>
    <property type="match status" value="1"/>
</dbReference>
<dbReference type="Proteomes" id="UP000009046">
    <property type="component" value="Unassembled WGS sequence"/>
</dbReference>
<evidence type="ECO:0000256" key="4">
    <source>
        <dbReference type="ARBA" id="ARBA00015455"/>
    </source>
</evidence>
<evidence type="ECO:0000256" key="9">
    <source>
        <dbReference type="ARBA" id="ARBA00023329"/>
    </source>
</evidence>
<dbReference type="Gene3D" id="1.10.472.80">
    <property type="entry name" value="Ypt/Rab-GAP domain of gyp1p, domain 3"/>
    <property type="match status" value="1"/>
</dbReference>
<dbReference type="InterPro" id="IPR043039">
    <property type="entry name" value="TBC1D7_dom2"/>
</dbReference>
<dbReference type="VEuPathDB" id="VectorBase:PHUM165700"/>
<reference evidence="14" key="3">
    <citation type="submission" date="2021-02" db="UniProtKB">
        <authorList>
            <consortium name="EnsemblMetazoa"/>
        </authorList>
    </citation>
    <scope>IDENTIFICATION</scope>
    <source>
        <strain evidence="14">USDA</strain>
    </source>
</reference>
<sequence length="317" mass="37137">MASDERNFRSSYYEKVGFRSVEEKKSLEILLKEKPLDKVKLKQFCLRFTVPCAYRNSLWKLLLNVTPRYSNNLDFVIKQRTEVYEELFHALKVMNVITNDTPKSHLFLYMWLLETGQLKLNMQMQMDDEVLKGLMKISQCLLNIFTNDVDIYWLSKGFYNTVIHFYESIPNIVEAAKLLLEKEDKTLHRHLNEIEGFDKLCLRQWFVCLFAGALHDAALIKIWDKVVGGSFKILAFLIVVILMTFRRNLLNSDSIEFFLEELKNISEETSEVIANKAAELWQQYGSPLVIGDVRKDKNDMTHDMKNYVTSIGESLQF</sequence>
<evidence type="ECO:0000259" key="12">
    <source>
        <dbReference type="PROSITE" id="PS50086"/>
    </source>
</evidence>
<keyword evidence="11" id="KW-0812">Transmembrane</keyword>
<gene>
    <name evidence="14" type="primary">8236621</name>
    <name evidence="13" type="ORF">Phum_PHUM165700</name>
</gene>
<dbReference type="Gene3D" id="1.10.8.680">
    <property type="entry name" value="Ypt/Rab-GAP domain of gyp1p, domain 2"/>
    <property type="match status" value="1"/>
</dbReference>
<dbReference type="GO" id="GO:0005765">
    <property type="term" value="C:lysosomal membrane"/>
    <property type="evidence" value="ECO:0007669"/>
    <property type="project" value="UniProtKB-SubCell"/>
</dbReference>
<dbReference type="Pfam" id="PF00566">
    <property type="entry name" value="RabGAP-TBC"/>
    <property type="match status" value="1"/>
</dbReference>
<keyword evidence="5" id="KW-0343">GTPase activation</keyword>
<keyword evidence="7 11" id="KW-0472">Membrane</keyword>
<dbReference type="AlphaFoldDB" id="E0VFS3"/>
<dbReference type="CTD" id="8236621"/>
<feature type="transmembrane region" description="Helical" evidence="11">
    <location>
        <begin position="229"/>
        <end position="245"/>
    </location>
</feature>
<dbReference type="PANTHER" id="PTHR13530">
    <property type="entry name" value="TBC1 DOMAIN FAMILY MEMBER 7"/>
    <property type="match status" value="1"/>
</dbReference>
<evidence type="ECO:0000256" key="8">
    <source>
        <dbReference type="ARBA" id="ARBA00023228"/>
    </source>
</evidence>
<dbReference type="InterPro" id="IPR000195">
    <property type="entry name" value="Rab-GAP-TBC_dom"/>
</dbReference>
<name>E0VFS3_PEDHC</name>
<dbReference type="InterPro" id="IPR035969">
    <property type="entry name" value="Rab-GAP_TBC_sf"/>
</dbReference>
<proteinExistence type="predicted"/>
<evidence type="ECO:0000313" key="14">
    <source>
        <dbReference type="EnsemblMetazoa" id="PHUM165700-PA"/>
    </source>
</evidence>
<dbReference type="InParanoid" id="E0VFS3"/>
<dbReference type="SUPFAM" id="SSF47923">
    <property type="entry name" value="Ypt/Rab-GAP domain of gyp1p"/>
    <property type="match status" value="2"/>
</dbReference>
<dbReference type="HOGENOM" id="CLU_082520_0_0_1"/>
<dbReference type="GO" id="GO:0005829">
    <property type="term" value="C:cytosol"/>
    <property type="evidence" value="ECO:0007669"/>
    <property type="project" value="UniProtKB-SubCell"/>
</dbReference>
<comment type="function">
    <text evidence="10">Non-catalytic component of the TSC-TBC complex, a multiprotein complex that acts as a negative regulator of the canonical mTORC1 complex, an evolutionarily conserved central nutrient sensor that stimulates anabolic reactions and macromolecule biosynthesis to promote cellular biomass generation and growth. The TSC-TBC complex acts as a GTPase-activating protein (GAP) for the small GTPase RHEB, a direct activator of the protein kinase activity of mTORC1. In absence of nutrients, the TSC-TBC complex inhibits mTORC1, thereby preventing phosphorylation of ribosomal protein S6 kinase (RPS6KB1 and RPS6KB2) and EIF4EBP1 (4E-BP1) by the mTORC1 signaling. The TSC-TBC complex is inactivated in response to nutrients, relieving inhibition of mTORC1.</text>
</comment>
<dbReference type="eggNOG" id="ENOG502QPZD">
    <property type="taxonomic scope" value="Eukaryota"/>
</dbReference>
<dbReference type="InterPro" id="IPR039842">
    <property type="entry name" value="TBC1D7"/>
</dbReference>
<reference evidence="13" key="2">
    <citation type="submission" date="2007-04" db="EMBL/GenBank/DDBJ databases">
        <title>The genome of the human body louse.</title>
        <authorList>
            <consortium name="The Human Body Louse Genome Consortium"/>
            <person name="Kirkness E."/>
            <person name="Walenz B."/>
            <person name="Hass B."/>
            <person name="Bruggner R."/>
            <person name="Strausberg R."/>
        </authorList>
    </citation>
    <scope>NUCLEOTIDE SEQUENCE</scope>
    <source>
        <strain evidence="13">USDA</strain>
    </source>
</reference>
<keyword evidence="15" id="KW-1185">Reference proteome</keyword>
<evidence type="ECO:0000256" key="10">
    <source>
        <dbReference type="ARBA" id="ARBA00046045"/>
    </source>
</evidence>
<organism>
    <name type="scientific">Pediculus humanus subsp. corporis</name>
    <name type="common">Body louse</name>
    <dbReference type="NCBI Taxonomy" id="121224"/>
    <lineage>
        <taxon>Eukaryota</taxon>
        <taxon>Metazoa</taxon>
        <taxon>Ecdysozoa</taxon>
        <taxon>Arthropoda</taxon>
        <taxon>Hexapoda</taxon>
        <taxon>Insecta</taxon>
        <taxon>Pterygota</taxon>
        <taxon>Neoptera</taxon>
        <taxon>Paraneoptera</taxon>
        <taxon>Psocodea</taxon>
        <taxon>Troctomorpha</taxon>
        <taxon>Phthiraptera</taxon>
        <taxon>Anoplura</taxon>
        <taxon>Pediculidae</taxon>
        <taxon>Pediculus</taxon>
    </lineage>
</organism>
<dbReference type="RefSeq" id="XP_002424967.1">
    <property type="nucleotide sequence ID" value="XM_002424922.1"/>
</dbReference>
<keyword evidence="11" id="KW-1133">Transmembrane helix</keyword>
<dbReference type="KEGG" id="phu:Phum_PHUM165700"/>
<evidence type="ECO:0000256" key="5">
    <source>
        <dbReference type="ARBA" id="ARBA00022468"/>
    </source>
</evidence>
<reference evidence="13" key="1">
    <citation type="submission" date="2007-04" db="EMBL/GenBank/DDBJ databases">
        <title>Annotation of Pediculus humanus corporis strain USDA.</title>
        <authorList>
            <person name="Kirkness E."/>
            <person name="Hannick L."/>
            <person name="Hass B."/>
            <person name="Bruggner R."/>
            <person name="Lawson D."/>
            <person name="Bidwell S."/>
            <person name="Joardar V."/>
            <person name="Caler E."/>
            <person name="Walenz B."/>
            <person name="Inman J."/>
            <person name="Schobel S."/>
            <person name="Galinsky K."/>
            <person name="Amedeo P."/>
            <person name="Strausberg R."/>
        </authorList>
    </citation>
    <scope>NUCLEOTIDE SEQUENCE</scope>
    <source>
        <strain evidence="13">USDA</strain>
    </source>
</reference>
<comment type="subcellular location">
    <subcellularLocation>
        <location evidence="1">Cytoplasm</location>
        <location evidence="1">Cytosol</location>
    </subcellularLocation>
    <subcellularLocation>
        <location evidence="2">Cytoplasmic vesicle</location>
    </subcellularLocation>
    <subcellularLocation>
        <location evidence="3">Lysosome membrane</location>
    </subcellularLocation>
</comment>
<evidence type="ECO:0000313" key="13">
    <source>
        <dbReference type="EMBL" id="EEB12229.1"/>
    </source>
</evidence>
<dbReference type="OMA" id="VMHTMWL"/>
<dbReference type="PROSITE" id="PS50086">
    <property type="entry name" value="TBC_RABGAP"/>
    <property type="match status" value="1"/>
</dbReference>